<protein>
    <recommendedName>
        <fullName evidence="3">CBM-cenC domain-containing protein</fullName>
    </recommendedName>
</protein>
<evidence type="ECO:0000313" key="5">
    <source>
        <dbReference type="Proteomes" id="UP000184418"/>
    </source>
</evidence>
<dbReference type="GO" id="GO:0016798">
    <property type="term" value="F:hydrolase activity, acting on glycosyl bonds"/>
    <property type="evidence" value="ECO:0007669"/>
    <property type="project" value="InterPro"/>
</dbReference>
<dbReference type="SUPFAM" id="SSF49785">
    <property type="entry name" value="Galactose-binding domain-like"/>
    <property type="match status" value="1"/>
</dbReference>
<dbReference type="InterPro" id="IPR008979">
    <property type="entry name" value="Galactose-bd-like_sf"/>
</dbReference>
<organism evidence="4 5">
    <name type="scientific">Hymenobacter daecheongensis DSM 21074</name>
    <dbReference type="NCBI Taxonomy" id="1121955"/>
    <lineage>
        <taxon>Bacteria</taxon>
        <taxon>Pseudomonadati</taxon>
        <taxon>Bacteroidota</taxon>
        <taxon>Cytophagia</taxon>
        <taxon>Cytophagales</taxon>
        <taxon>Hymenobacteraceae</taxon>
        <taxon>Hymenobacter</taxon>
    </lineage>
</organism>
<name>A0A1M6IMM7_9BACT</name>
<evidence type="ECO:0000256" key="1">
    <source>
        <dbReference type="ARBA" id="ARBA00022801"/>
    </source>
</evidence>
<dbReference type="OrthoDB" id="882450at2"/>
<evidence type="ECO:0000259" key="3">
    <source>
        <dbReference type="Pfam" id="PF02018"/>
    </source>
</evidence>
<dbReference type="AlphaFoldDB" id="A0A1M6IMM7"/>
<sequence>MIKHLPAAALLLTLSLAGCSPKTDDAQSANVLAENDFDHLDGWAGDLPALATLSKTKAHSGAYSTSVRPGFDYSLGFSNVLGKLTDRRPQKITISAWVMLPNDQANARLVVEIKDPNKSDDLLYKALELRSVVKKYNEWQQVEQTIEMPATAAVTSRLLVYLWRADSNEPVYLDDMKISRVD</sequence>
<gene>
    <name evidence="4" type="ORF">SAMN02745146_2898</name>
</gene>
<feature type="domain" description="CBM-cenC" evidence="3">
    <location>
        <begin position="30"/>
        <end position="163"/>
    </location>
</feature>
<dbReference type="Gene3D" id="2.60.120.260">
    <property type="entry name" value="Galactose-binding domain-like"/>
    <property type="match status" value="1"/>
</dbReference>
<dbReference type="Proteomes" id="UP000184418">
    <property type="component" value="Unassembled WGS sequence"/>
</dbReference>
<feature type="signal peptide" evidence="2">
    <location>
        <begin position="1"/>
        <end position="19"/>
    </location>
</feature>
<keyword evidence="1" id="KW-0378">Hydrolase</keyword>
<dbReference type="InterPro" id="IPR003305">
    <property type="entry name" value="CenC_carb-bd"/>
</dbReference>
<evidence type="ECO:0000256" key="2">
    <source>
        <dbReference type="SAM" id="SignalP"/>
    </source>
</evidence>
<dbReference type="EMBL" id="FQYN01000006">
    <property type="protein sequence ID" value="SHJ35599.1"/>
    <property type="molecule type" value="Genomic_DNA"/>
</dbReference>
<dbReference type="STRING" id="1121955.SAMN02745146_2898"/>
<keyword evidence="5" id="KW-1185">Reference proteome</keyword>
<dbReference type="PROSITE" id="PS51257">
    <property type="entry name" value="PROKAR_LIPOPROTEIN"/>
    <property type="match status" value="1"/>
</dbReference>
<dbReference type="RefSeq" id="WP_073110541.1">
    <property type="nucleotide sequence ID" value="NZ_FQYN01000006.1"/>
</dbReference>
<dbReference type="Pfam" id="PF02018">
    <property type="entry name" value="CBM_4_9"/>
    <property type="match status" value="1"/>
</dbReference>
<reference evidence="4 5" key="1">
    <citation type="submission" date="2016-11" db="EMBL/GenBank/DDBJ databases">
        <authorList>
            <person name="Jaros S."/>
            <person name="Januszkiewicz K."/>
            <person name="Wedrychowicz H."/>
        </authorList>
    </citation>
    <scope>NUCLEOTIDE SEQUENCE [LARGE SCALE GENOMIC DNA]</scope>
    <source>
        <strain evidence="4 5">DSM 21074</strain>
    </source>
</reference>
<evidence type="ECO:0000313" key="4">
    <source>
        <dbReference type="EMBL" id="SHJ35599.1"/>
    </source>
</evidence>
<feature type="chain" id="PRO_5012770876" description="CBM-cenC domain-containing protein" evidence="2">
    <location>
        <begin position="20"/>
        <end position="182"/>
    </location>
</feature>
<proteinExistence type="predicted"/>
<keyword evidence="2" id="KW-0732">Signal</keyword>
<accession>A0A1M6IMM7</accession>